<evidence type="ECO:0000259" key="15">
    <source>
        <dbReference type="Pfam" id="PF23598"/>
    </source>
</evidence>
<dbReference type="GO" id="GO:0005886">
    <property type="term" value="C:plasma membrane"/>
    <property type="evidence" value="ECO:0007669"/>
    <property type="project" value="UniProtKB-SubCell"/>
</dbReference>
<evidence type="ECO:0000256" key="7">
    <source>
        <dbReference type="ARBA" id="ARBA00022737"/>
    </source>
</evidence>
<evidence type="ECO:0000256" key="5">
    <source>
        <dbReference type="ARBA" id="ARBA00022692"/>
    </source>
</evidence>
<keyword evidence="9 12" id="KW-0472">Membrane</keyword>
<dbReference type="InterPro" id="IPR003591">
    <property type="entry name" value="Leu-rich_rpt_typical-subtyp"/>
</dbReference>
<dbReference type="InterPro" id="IPR046956">
    <property type="entry name" value="RLP23-like"/>
</dbReference>
<evidence type="ECO:0000256" key="8">
    <source>
        <dbReference type="ARBA" id="ARBA00022989"/>
    </source>
</evidence>
<proteinExistence type="inferred from homology"/>
<organism evidence="16 17">
    <name type="scientific">Zingiber officinale</name>
    <name type="common">Ginger</name>
    <name type="synonym">Amomum zingiber</name>
    <dbReference type="NCBI Taxonomy" id="94328"/>
    <lineage>
        <taxon>Eukaryota</taxon>
        <taxon>Viridiplantae</taxon>
        <taxon>Streptophyta</taxon>
        <taxon>Embryophyta</taxon>
        <taxon>Tracheophyta</taxon>
        <taxon>Spermatophyta</taxon>
        <taxon>Magnoliopsida</taxon>
        <taxon>Liliopsida</taxon>
        <taxon>Zingiberales</taxon>
        <taxon>Zingiberaceae</taxon>
        <taxon>Zingiber</taxon>
    </lineage>
</organism>
<dbReference type="Pfam" id="PF08263">
    <property type="entry name" value="LRRNT_2"/>
    <property type="match status" value="1"/>
</dbReference>
<dbReference type="SMART" id="SM00369">
    <property type="entry name" value="LRR_TYP"/>
    <property type="match status" value="9"/>
</dbReference>
<evidence type="ECO:0000256" key="2">
    <source>
        <dbReference type="ARBA" id="ARBA00009592"/>
    </source>
</evidence>
<dbReference type="Pfam" id="PF23598">
    <property type="entry name" value="LRR_14"/>
    <property type="match status" value="1"/>
</dbReference>
<keyword evidence="3" id="KW-1003">Cell membrane</keyword>
<accession>A0A8J5FCP4</accession>
<keyword evidence="11" id="KW-0325">Glycoprotein</keyword>
<keyword evidence="17" id="KW-1185">Reference proteome</keyword>
<dbReference type="Pfam" id="PF00560">
    <property type="entry name" value="LRR_1"/>
    <property type="match status" value="11"/>
</dbReference>
<dbReference type="FunFam" id="3.80.10.10:FF:001347">
    <property type="entry name" value="LRR receptor-like serine/threonine-protein kinase GSO2"/>
    <property type="match status" value="1"/>
</dbReference>
<evidence type="ECO:0000256" key="3">
    <source>
        <dbReference type="ARBA" id="ARBA00022475"/>
    </source>
</evidence>
<gene>
    <name evidence="16" type="ORF">ZIOFF_053683</name>
</gene>
<dbReference type="FunFam" id="3.80.10.10:FF:000649">
    <property type="entry name" value="Leucine Rich Repeat family protein"/>
    <property type="match status" value="1"/>
</dbReference>
<evidence type="ECO:0000256" key="12">
    <source>
        <dbReference type="SAM" id="Phobius"/>
    </source>
</evidence>
<dbReference type="PRINTS" id="PR00019">
    <property type="entry name" value="LEURICHRPT"/>
</dbReference>
<keyword evidence="5 12" id="KW-0812">Transmembrane</keyword>
<dbReference type="AlphaFoldDB" id="A0A8J5FCP4"/>
<reference evidence="16 17" key="1">
    <citation type="submission" date="2020-08" db="EMBL/GenBank/DDBJ databases">
        <title>Plant Genome Project.</title>
        <authorList>
            <person name="Zhang R.-G."/>
        </authorList>
    </citation>
    <scope>NUCLEOTIDE SEQUENCE [LARGE SCALE GENOMIC DNA]</scope>
    <source>
        <tissue evidence="16">Rhizome</tissue>
    </source>
</reference>
<dbReference type="SUPFAM" id="SSF52058">
    <property type="entry name" value="L domain-like"/>
    <property type="match status" value="3"/>
</dbReference>
<evidence type="ECO:0000256" key="11">
    <source>
        <dbReference type="ARBA" id="ARBA00023180"/>
    </source>
</evidence>
<feature type="signal peptide" evidence="13">
    <location>
        <begin position="1"/>
        <end position="28"/>
    </location>
</feature>
<evidence type="ECO:0008006" key="18">
    <source>
        <dbReference type="Google" id="ProtNLM"/>
    </source>
</evidence>
<evidence type="ECO:0000256" key="6">
    <source>
        <dbReference type="ARBA" id="ARBA00022729"/>
    </source>
</evidence>
<dbReference type="InterPro" id="IPR032675">
    <property type="entry name" value="LRR_dom_sf"/>
</dbReference>
<evidence type="ECO:0000313" key="17">
    <source>
        <dbReference type="Proteomes" id="UP000734854"/>
    </source>
</evidence>
<dbReference type="Proteomes" id="UP000734854">
    <property type="component" value="Unassembled WGS sequence"/>
</dbReference>
<keyword evidence="8 12" id="KW-1133">Transmembrane helix</keyword>
<evidence type="ECO:0000256" key="10">
    <source>
        <dbReference type="ARBA" id="ARBA00023170"/>
    </source>
</evidence>
<evidence type="ECO:0000256" key="9">
    <source>
        <dbReference type="ARBA" id="ARBA00023136"/>
    </source>
</evidence>
<dbReference type="PANTHER" id="PTHR48063">
    <property type="entry name" value="LRR RECEPTOR-LIKE KINASE"/>
    <property type="match status" value="1"/>
</dbReference>
<feature type="domain" description="Leucine-rich repeat-containing N-terminal plant-type" evidence="14">
    <location>
        <begin position="32"/>
        <end position="68"/>
    </location>
</feature>
<dbReference type="InterPro" id="IPR001611">
    <property type="entry name" value="Leu-rich_rpt"/>
</dbReference>
<protein>
    <recommendedName>
        <fullName evidence="18">Leucine-rich repeat-containing N-terminal plant-type domain-containing protein</fullName>
    </recommendedName>
</protein>
<comment type="similarity">
    <text evidence="2">Belongs to the RLP family.</text>
</comment>
<evidence type="ECO:0000256" key="4">
    <source>
        <dbReference type="ARBA" id="ARBA00022614"/>
    </source>
</evidence>
<evidence type="ECO:0000256" key="13">
    <source>
        <dbReference type="SAM" id="SignalP"/>
    </source>
</evidence>
<evidence type="ECO:0000313" key="16">
    <source>
        <dbReference type="EMBL" id="KAG6485154.1"/>
    </source>
</evidence>
<name>A0A8J5FCP4_ZINOF</name>
<sequence>MSISGNMKTPLLLLLLLFTLGFLTKTTSSCLAAERDALLEFRAGMNGTLKRMPSWEEEDCCNWEGVVCHPTTRHVVKLKLSECIQDSKGQVHQMINSSLLALTELNHLDLSYNHFYNVPIPKFIGSFKKLKYLNLSNSFFIGGIPLEFRNLTHLRSLDLDNALDPEQQHVGDLDWLTHLSSLKHLDISGLLLPSLTDWLLPSNLHGSLTALITRGCNLISIPVSPSNVNFTSLEILDISDNHFHTTLPQWVWNITSLTHLDLGFAEFYGTIPEAIGALTSLTYLDLSNNYIEGTIPRAITHLLRLESLSLQGNQLSGSLGSWIEHLTSLTLIDLGHNILNGSVPTGIGKLSNLTSLSLCYNQLQGSVSEIHLENLTRLEVLDLSYNYLKVSFDPNWVPVFQLVLVQLSGCEIGPQIPRWLQLQTRIDALDLSNNKIAETLPSWLVNVSSSTLTSLHLSGNQIKGKLPTFSDASRLINLRLDTNQFEGQLDDLFSCNYSSTEVQLPSWSNILELSLSNNKLEGVIPLFVCNWTGLDFLHLSNNSLTGEIPYCLGESLKGLVTLNLANNILFGKIPTTFGSLLLLAQLVLNNNGFSGQLPSSLQNCTYLSYLDLSHNAFSGNIPPWMGESLQGLQVFRLGYNIFSGDIPQQLLLLEELKILDLSNNNFSGSLPYYLGNFTAMASISRSFEFTEYVDLVIPTKGGNLHYPYKSDLTTSLDFSGNNLTGEIPPEIGRLIGLHNLNLSRNHLSGKIPQELGEITLLESLDLSFNDLSGTIPNSLADLNFLSYINLSYNNLMGRIPSGSQLQTLSDPSRYMGNPRLCGPPVSSGCSVMETVDKVQKMRNFEWIWLSIAVVLGFLLGIWTFCGILLFKREWRYAYFRGIDSWYDRILLQLLFCLARLSGQD</sequence>
<dbReference type="FunFam" id="3.80.10.10:FF:000111">
    <property type="entry name" value="LRR receptor-like serine/threonine-protein kinase ERECTA"/>
    <property type="match status" value="1"/>
</dbReference>
<dbReference type="PANTHER" id="PTHR48063:SF90">
    <property type="entry name" value="OS11G0565920 PROTEIN"/>
    <property type="match status" value="1"/>
</dbReference>
<keyword evidence="6 13" id="KW-0732">Signal</keyword>
<evidence type="ECO:0000256" key="1">
    <source>
        <dbReference type="ARBA" id="ARBA00004251"/>
    </source>
</evidence>
<keyword evidence="4" id="KW-0433">Leucine-rich repeat</keyword>
<keyword evidence="10" id="KW-0675">Receptor</keyword>
<dbReference type="Gene3D" id="3.80.10.10">
    <property type="entry name" value="Ribonuclease Inhibitor"/>
    <property type="match status" value="4"/>
</dbReference>
<evidence type="ECO:0000259" key="14">
    <source>
        <dbReference type="Pfam" id="PF08263"/>
    </source>
</evidence>
<keyword evidence="7" id="KW-0677">Repeat</keyword>
<comment type="subcellular location">
    <subcellularLocation>
        <location evidence="1">Cell membrane</location>
        <topology evidence="1">Single-pass type I membrane protein</topology>
    </subcellularLocation>
</comment>
<feature type="transmembrane region" description="Helical" evidence="12">
    <location>
        <begin position="846"/>
        <end position="870"/>
    </location>
</feature>
<dbReference type="EMBL" id="JACMSC010000015">
    <property type="protein sequence ID" value="KAG6485154.1"/>
    <property type="molecule type" value="Genomic_DNA"/>
</dbReference>
<feature type="chain" id="PRO_5035216288" description="Leucine-rich repeat-containing N-terminal plant-type domain-containing protein" evidence="13">
    <location>
        <begin position="29"/>
        <end position="904"/>
    </location>
</feature>
<feature type="domain" description="Disease resistance R13L4/SHOC-2-like LRR" evidence="15">
    <location>
        <begin position="223"/>
        <end position="432"/>
    </location>
</feature>
<comment type="caution">
    <text evidence="16">The sequence shown here is derived from an EMBL/GenBank/DDBJ whole genome shotgun (WGS) entry which is preliminary data.</text>
</comment>
<dbReference type="FunFam" id="3.80.10.10:FF:000095">
    <property type="entry name" value="LRR receptor-like serine/threonine-protein kinase GSO1"/>
    <property type="match status" value="1"/>
</dbReference>
<dbReference type="InterPro" id="IPR055414">
    <property type="entry name" value="LRR_R13L4/SHOC2-like"/>
</dbReference>
<dbReference type="InterPro" id="IPR013210">
    <property type="entry name" value="LRR_N_plant-typ"/>
</dbReference>